<gene>
    <name evidence="3" type="ORF">CAPTEDRAFT_216877</name>
</gene>
<dbReference type="OrthoDB" id="429145at2759"/>
<dbReference type="PROSITE" id="PS51144">
    <property type="entry name" value="ALPHA_CA_2"/>
    <property type="match status" value="1"/>
</dbReference>
<dbReference type="SUPFAM" id="SSF51069">
    <property type="entry name" value="Carbonic anhydrase"/>
    <property type="match status" value="1"/>
</dbReference>
<dbReference type="EMBL" id="KB309945">
    <property type="protein sequence ID" value="ELT92919.1"/>
    <property type="molecule type" value="Genomic_DNA"/>
</dbReference>
<dbReference type="EnsemblMetazoa" id="CapteT216877">
    <property type="protein sequence ID" value="CapteP216877"/>
    <property type="gene ID" value="CapteG216877"/>
</dbReference>
<keyword evidence="1" id="KW-0472">Membrane</keyword>
<reference evidence="5" key="1">
    <citation type="submission" date="2012-12" db="EMBL/GenBank/DDBJ databases">
        <authorList>
            <person name="Hellsten U."/>
            <person name="Grimwood J."/>
            <person name="Chapman J.A."/>
            <person name="Shapiro H."/>
            <person name="Aerts A."/>
            <person name="Otillar R.P."/>
            <person name="Terry A.Y."/>
            <person name="Boore J.L."/>
            <person name="Simakov O."/>
            <person name="Marletaz F."/>
            <person name="Cho S.-J."/>
            <person name="Edsinger-Gonzales E."/>
            <person name="Havlak P."/>
            <person name="Kuo D.-H."/>
            <person name="Larsson T."/>
            <person name="Lv J."/>
            <person name="Arendt D."/>
            <person name="Savage R."/>
            <person name="Osoegawa K."/>
            <person name="de Jong P."/>
            <person name="Lindberg D.R."/>
            <person name="Seaver E.C."/>
            <person name="Weisblat D.A."/>
            <person name="Putnam N.H."/>
            <person name="Grigoriev I.V."/>
            <person name="Rokhsar D.S."/>
        </authorList>
    </citation>
    <scope>NUCLEOTIDE SEQUENCE</scope>
    <source>
        <strain evidence="5">I ESC-2004</strain>
    </source>
</reference>
<organism evidence="3">
    <name type="scientific">Capitella teleta</name>
    <name type="common">Polychaete worm</name>
    <dbReference type="NCBI Taxonomy" id="283909"/>
    <lineage>
        <taxon>Eukaryota</taxon>
        <taxon>Metazoa</taxon>
        <taxon>Spiralia</taxon>
        <taxon>Lophotrochozoa</taxon>
        <taxon>Annelida</taxon>
        <taxon>Polychaeta</taxon>
        <taxon>Sedentaria</taxon>
        <taxon>Scolecida</taxon>
        <taxon>Capitellidae</taxon>
        <taxon>Capitella</taxon>
    </lineage>
</organism>
<keyword evidence="5" id="KW-1185">Reference proteome</keyword>
<name>R7TGU1_CAPTE</name>
<dbReference type="EMBL" id="AMQN01013080">
    <property type="status" value="NOT_ANNOTATED_CDS"/>
    <property type="molecule type" value="Genomic_DNA"/>
</dbReference>
<proteinExistence type="predicted"/>
<reference evidence="3 5" key="2">
    <citation type="journal article" date="2013" name="Nature">
        <title>Insights into bilaterian evolution from three spiralian genomes.</title>
        <authorList>
            <person name="Simakov O."/>
            <person name="Marletaz F."/>
            <person name="Cho S.J."/>
            <person name="Edsinger-Gonzales E."/>
            <person name="Havlak P."/>
            <person name="Hellsten U."/>
            <person name="Kuo D.H."/>
            <person name="Larsson T."/>
            <person name="Lv J."/>
            <person name="Arendt D."/>
            <person name="Savage R."/>
            <person name="Osoegawa K."/>
            <person name="de Jong P."/>
            <person name="Grimwood J."/>
            <person name="Chapman J.A."/>
            <person name="Shapiro H."/>
            <person name="Aerts A."/>
            <person name="Otillar R.P."/>
            <person name="Terry A.Y."/>
            <person name="Boore J.L."/>
            <person name="Grigoriev I.V."/>
            <person name="Lindberg D.R."/>
            <person name="Seaver E.C."/>
            <person name="Weisblat D.A."/>
            <person name="Putnam N.H."/>
            <person name="Rokhsar D.S."/>
        </authorList>
    </citation>
    <scope>NUCLEOTIDE SEQUENCE</scope>
    <source>
        <strain evidence="3 5">I ESC-2004</strain>
    </source>
</reference>
<evidence type="ECO:0000313" key="4">
    <source>
        <dbReference type="EnsemblMetazoa" id="CapteP216877"/>
    </source>
</evidence>
<feature type="transmembrane region" description="Helical" evidence="1">
    <location>
        <begin position="42"/>
        <end position="63"/>
    </location>
</feature>
<keyword evidence="1" id="KW-1133">Transmembrane helix</keyword>
<dbReference type="Proteomes" id="UP000014760">
    <property type="component" value="Unassembled WGS sequence"/>
</dbReference>
<evidence type="ECO:0000313" key="5">
    <source>
        <dbReference type="Proteomes" id="UP000014760"/>
    </source>
</evidence>
<dbReference type="HOGENOM" id="CLU_1435706_0_0_1"/>
<dbReference type="InterPro" id="IPR036398">
    <property type="entry name" value="CA_dom_sf"/>
</dbReference>
<protein>
    <recommendedName>
        <fullName evidence="2">Alpha-carbonic anhydrase domain-containing protein</fullName>
    </recommendedName>
</protein>
<dbReference type="AlphaFoldDB" id="R7TGU1"/>
<sequence>MAEHYDDHRTSQVSVNSTQKLYKDEKVLGEDVSFGRESSSGVWKGLTVLFALVAIAGVTVGVVCGTGNCSSDSDDDIPVDTPCEIDCKNPSWGYTETDGPRCWANCEEWKYCADRSQSPIDLDSGIALKLADFEPLSTLGYNETDDFSITNNGHTEKLKKWHAMCSRAKFTNSERSKSNYQFYSVPSVQ</sequence>
<feature type="domain" description="Alpha-carbonic anhydrase" evidence="2">
    <location>
        <begin position="90"/>
        <end position="189"/>
    </location>
</feature>
<dbReference type="Pfam" id="PF00194">
    <property type="entry name" value="Carb_anhydrase"/>
    <property type="match status" value="1"/>
</dbReference>
<evidence type="ECO:0000256" key="1">
    <source>
        <dbReference type="SAM" id="Phobius"/>
    </source>
</evidence>
<evidence type="ECO:0000259" key="2">
    <source>
        <dbReference type="PROSITE" id="PS51144"/>
    </source>
</evidence>
<evidence type="ECO:0000313" key="3">
    <source>
        <dbReference type="EMBL" id="ELT92919.1"/>
    </source>
</evidence>
<dbReference type="InterPro" id="IPR001148">
    <property type="entry name" value="CA_dom"/>
</dbReference>
<reference evidence="4" key="3">
    <citation type="submission" date="2015-06" db="UniProtKB">
        <authorList>
            <consortium name="EnsemblMetazoa"/>
        </authorList>
    </citation>
    <scope>IDENTIFICATION</scope>
</reference>
<dbReference type="Gene3D" id="3.10.200.10">
    <property type="entry name" value="Alpha carbonic anhydrase"/>
    <property type="match status" value="1"/>
</dbReference>
<accession>R7TGU1</accession>
<keyword evidence="1" id="KW-0812">Transmembrane</keyword>